<name>A0A6A4WH42_AMPAM</name>
<accession>A0A6A4WH42</accession>
<protein>
    <submittedName>
        <fullName evidence="1">Uncharacterized protein</fullName>
    </submittedName>
</protein>
<proteinExistence type="predicted"/>
<keyword evidence="2" id="KW-1185">Reference proteome</keyword>
<gene>
    <name evidence="1" type="ORF">FJT64_025050</name>
</gene>
<organism evidence="1 2">
    <name type="scientific">Amphibalanus amphitrite</name>
    <name type="common">Striped barnacle</name>
    <name type="synonym">Balanus amphitrite</name>
    <dbReference type="NCBI Taxonomy" id="1232801"/>
    <lineage>
        <taxon>Eukaryota</taxon>
        <taxon>Metazoa</taxon>
        <taxon>Ecdysozoa</taxon>
        <taxon>Arthropoda</taxon>
        <taxon>Crustacea</taxon>
        <taxon>Multicrustacea</taxon>
        <taxon>Cirripedia</taxon>
        <taxon>Thoracica</taxon>
        <taxon>Thoracicalcarea</taxon>
        <taxon>Balanomorpha</taxon>
        <taxon>Balanoidea</taxon>
        <taxon>Balanidae</taxon>
        <taxon>Amphibalaninae</taxon>
        <taxon>Amphibalanus</taxon>
    </lineage>
</organism>
<evidence type="ECO:0000313" key="2">
    <source>
        <dbReference type="Proteomes" id="UP000440578"/>
    </source>
</evidence>
<evidence type="ECO:0000313" key="1">
    <source>
        <dbReference type="EMBL" id="KAF0302930.1"/>
    </source>
</evidence>
<sequence>MESEESVLARGDVDIVENAGLKLVVEGETVWDEAISALIEALESEESVLARGDVDIVENAGLKLVVEGETVCDMGECDIATRLGGC</sequence>
<comment type="caution">
    <text evidence="1">The sequence shown here is derived from an EMBL/GenBank/DDBJ whole genome shotgun (WGS) entry which is preliminary data.</text>
</comment>
<dbReference type="AlphaFoldDB" id="A0A6A4WH42"/>
<reference evidence="1 2" key="1">
    <citation type="submission" date="2019-07" db="EMBL/GenBank/DDBJ databases">
        <title>Draft genome assembly of a fouling barnacle, Amphibalanus amphitrite (Darwin, 1854): The first reference genome for Thecostraca.</title>
        <authorList>
            <person name="Kim W."/>
        </authorList>
    </citation>
    <scope>NUCLEOTIDE SEQUENCE [LARGE SCALE GENOMIC DNA]</scope>
    <source>
        <strain evidence="1">SNU_AA5</strain>
        <tissue evidence="1">Soma without cirri and trophi</tissue>
    </source>
</reference>
<dbReference type="EMBL" id="VIIS01000998">
    <property type="protein sequence ID" value="KAF0302930.1"/>
    <property type="molecule type" value="Genomic_DNA"/>
</dbReference>
<dbReference type="Proteomes" id="UP000440578">
    <property type="component" value="Unassembled WGS sequence"/>
</dbReference>